<accession>H2ZIV0</accession>
<dbReference type="GO" id="GO:0005524">
    <property type="term" value="F:ATP binding"/>
    <property type="evidence" value="ECO:0007669"/>
    <property type="project" value="UniProtKB-UniRule"/>
</dbReference>
<reference evidence="11" key="1">
    <citation type="submission" date="2003-08" db="EMBL/GenBank/DDBJ databases">
        <authorList>
            <person name="Birren B."/>
            <person name="Nusbaum C."/>
            <person name="Abebe A."/>
            <person name="Abouelleil A."/>
            <person name="Adekoya E."/>
            <person name="Ait-zahra M."/>
            <person name="Allen N."/>
            <person name="Allen T."/>
            <person name="An P."/>
            <person name="Anderson M."/>
            <person name="Anderson S."/>
            <person name="Arachchi H."/>
            <person name="Armbruster J."/>
            <person name="Bachantsang P."/>
            <person name="Baldwin J."/>
            <person name="Barry A."/>
            <person name="Bayul T."/>
            <person name="Blitshsteyn B."/>
            <person name="Bloom T."/>
            <person name="Blye J."/>
            <person name="Boguslavskiy L."/>
            <person name="Borowsky M."/>
            <person name="Boukhgalter B."/>
            <person name="Brunache A."/>
            <person name="Butler J."/>
            <person name="Calixte N."/>
            <person name="Calvo S."/>
            <person name="Camarata J."/>
            <person name="Campo K."/>
            <person name="Chang J."/>
            <person name="Cheshatsang Y."/>
            <person name="Citroen M."/>
            <person name="Collymore A."/>
            <person name="Considine T."/>
            <person name="Cook A."/>
            <person name="Cooke P."/>
            <person name="Corum B."/>
            <person name="Cuomo C."/>
            <person name="David R."/>
            <person name="Dawoe T."/>
            <person name="Degray S."/>
            <person name="Dodge S."/>
            <person name="Dooley K."/>
            <person name="Dorje P."/>
            <person name="Dorjee K."/>
            <person name="Dorris L."/>
            <person name="Duffey N."/>
            <person name="Dupes A."/>
            <person name="Elkins T."/>
            <person name="Engels R."/>
            <person name="Erickson J."/>
            <person name="Farina A."/>
            <person name="Faro S."/>
            <person name="Ferreira P."/>
            <person name="Fischer H."/>
            <person name="Fitzgerald M."/>
            <person name="Foley K."/>
            <person name="Gage D."/>
            <person name="Galagan J."/>
            <person name="Gearin G."/>
            <person name="Gnerre S."/>
            <person name="Gnirke A."/>
            <person name="Goyette A."/>
            <person name="Graham J."/>
            <person name="Grandbois E."/>
            <person name="Gyaltsen K."/>
            <person name="Hafez N."/>
            <person name="Hagopian D."/>
            <person name="Hagos B."/>
            <person name="Hall J."/>
            <person name="Hatcher B."/>
            <person name="Heller A."/>
            <person name="Higgins H."/>
            <person name="Honan T."/>
            <person name="Horn A."/>
            <person name="Houde N."/>
            <person name="Hughes L."/>
            <person name="Hulme W."/>
            <person name="Husby E."/>
            <person name="Iliev I."/>
            <person name="Jaffe D."/>
            <person name="Jones C."/>
            <person name="Kamal M."/>
            <person name="Kamat A."/>
            <person name="Kamvysselis M."/>
            <person name="Karlsson E."/>
            <person name="Kells C."/>
            <person name="Kieu A."/>
            <person name="Kisner P."/>
            <person name="Kodira C."/>
            <person name="Kulbokas E."/>
            <person name="Labutti K."/>
            <person name="Lama D."/>
            <person name="Landers T."/>
            <person name="Leger J."/>
            <person name="Levine S."/>
            <person name="Lewis D."/>
            <person name="Lewis T."/>
            <person name="Lindblad-toh K."/>
            <person name="Liu X."/>
            <person name="Lokyitsang T."/>
            <person name="Lokyitsang Y."/>
            <person name="Lucien O."/>
            <person name="Lui A."/>
            <person name="Ma L.J."/>
            <person name="Mabbitt R."/>
            <person name="Macdonald J."/>
            <person name="Maclean C."/>
            <person name="Major J."/>
            <person name="Manning J."/>
            <person name="Marabella R."/>
            <person name="Maru K."/>
            <person name="Matthews C."/>
            <person name="Mauceli E."/>
            <person name="Mccarthy M."/>
            <person name="Mcdonough S."/>
            <person name="Mcghee T."/>
            <person name="Meldrim J."/>
            <person name="Meneus L."/>
            <person name="Mesirov J."/>
            <person name="Mihalev A."/>
            <person name="Mihova T."/>
            <person name="Mikkelsen T."/>
            <person name="Mlenga V."/>
            <person name="Moru K."/>
            <person name="Mozes J."/>
            <person name="Mulrain L."/>
            <person name="Munson G."/>
            <person name="Naylor J."/>
            <person name="Newes C."/>
            <person name="Nguyen C."/>
            <person name="Nguyen N."/>
            <person name="Nguyen T."/>
            <person name="Nicol R."/>
            <person name="Nielsen C."/>
            <person name="Nizzari M."/>
            <person name="Norbu C."/>
            <person name="Norbu N."/>
            <person name="O'donnell P."/>
            <person name="Okoawo O."/>
            <person name="O'leary S."/>
            <person name="Omotosho B."/>
            <person name="O'neill K."/>
            <person name="Osman S."/>
            <person name="Parker S."/>
            <person name="Perrin D."/>
            <person name="Phunkhang P."/>
            <person name="Piqani B."/>
            <person name="Purcell S."/>
            <person name="Rachupka T."/>
            <person name="Ramasamy U."/>
            <person name="Rameau R."/>
            <person name="Ray V."/>
            <person name="Raymond C."/>
            <person name="Retta R."/>
            <person name="Richardson S."/>
            <person name="Rise C."/>
            <person name="Rodriguez J."/>
            <person name="Rogers J."/>
            <person name="Rogov P."/>
            <person name="Rutman M."/>
            <person name="Schupbach R."/>
            <person name="Seaman C."/>
            <person name="Settipalli S."/>
            <person name="Sharpe T."/>
            <person name="Sheridan J."/>
            <person name="Sherpa N."/>
            <person name="Shi J."/>
            <person name="Smirnov S."/>
            <person name="Smith C."/>
            <person name="Sougnez C."/>
            <person name="Spencer B."/>
            <person name="Stalker J."/>
            <person name="Stange-thomann N."/>
            <person name="Stavropoulos S."/>
            <person name="Stetson K."/>
            <person name="Stone C."/>
            <person name="Stone S."/>
            <person name="Stubbs M."/>
            <person name="Talamas J."/>
            <person name="Tchuinga P."/>
            <person name="Tenzing P."/>
            <person name="Tesfaye S."/>
            <person name="Theodore J."/>
            <person name="Thoulutsang Y."/>
            <person name="Topham K."/>
            <person name="Towey S."/>
            <person name="Tsamla T."/>
            <person name="Tsomo N."/>
            <person name="Vallee D."/>
            <person name="Vassiliev H."/>
            <person name="Venkataraman V."/>
            <person name="Vinson J."/>
            <person name="Vo A."/>
            <person name="Wade C."/>
            <person name="Wang S."/>
            <person name="Wangchuk T."/>
            <person name="Wangdi T."/>
            <person name="Whittaker C."/>
            <person name="Wilkinson J."/>
            <person name="Wu Y."/>
            <person name="Wyman D."/>
            <person name="Yadav S."/>
            <person name="Yang S."/>
            <person name="Yang X."/>
            <person name="Yeager S."/>
            <person name="Yee E."/>
            <person name="Young G."/>
            <person name="Zainoun J."/>
            <person name="Zembeck L."/>
            <person name="Zimmer A."/>
            <person name="Zody M."/>
            <person name="Lander E."/>
        </authorList>
    </citation>
    <scope>NUCLEOTIDE SEQUENCE [LARGE SCALE GENOMIC DNA]</scope>
</reference>
<comment type="similarity">
    <text evidence="7">Belongs to the TRAFAC class myosin-kinesin ATPase superfamily. Kinesin family.</text>
</comment>
<dbReference type="PANTHER" id="PTHR47968">
    <property type="entry name" value="CENTROMERE PROTEIN E"/>
    <property type="match status" value="1"/>
</dbReference>
<dbReference type="Gene3D" id="3.40.850.10">
    <property type="entry name" value="Kinesin motor domain"/>
    <property type="match status" value="1"/>
</dbReference>
<dbReference type="PANTHER" id="PTHR47968:SF75">
    <property type="entry name" value="CENTROMERE-ASSOCIATED PROTEIN E"/>
    <property type="match status" value="1"/>
</dbReference>
<dbReference type="InterPro" id="IPR019821">
    <property type="entry name" value="Kinesin_motor_CS"/>
</dbReference>
<feature type="coiled-coil region" evidence="8">
    <location>
        <begin position="656"/>
        <end position="690"/>
    </location>
</feature>
<keyword evidence="6" id="KW-0206">Cytoskeleton</keyword>
<dbReference type="GO" id="GO:0008017">
    <property type="term" value="F:microtubule binding"/>
    <property type="evidence" value="ECO:0007669"/>
    <property type="project" value="InterPro"/>
</dbReference>
<feature type="coiled-coil region" evidence="8">
    <location>
        <begin position="846"/>
        <end position="1323"/>
    </location>
</feature>
<dbReference type="PROSITE" id="PS00411">
    <property type="entry name" value="KINESIN_MOTOR_1"/>
    <property type="match status" value="1"/>
</dbReference>
<dbReference type="Ensembl" id="ENSCSAVT00000017707.1">
    <property type="protein sequence ID" value="ENSCSAVP00000017516.1"/>
    <property type="gene ID" value="ENSCSAVG00000010314.1"/>
</dbReference>
<comment type="subcellular location">
    <subcellularLocation>
        <location evidence="1">Cytoplasm</location>
        <location evidence="1">Cytoskeleton</location>
    </subcellularLocation>
</comment>
<keyword evidence="5 7" id="KW-0505">Motor protein</keyword>
<keyword evidence="11" id="KW-1185">Reference proteome</keyword>
<dbReference type="GeneTree" id="ENSGT00940000160597"/>
<dbReference type="InterPro" id="IPR036961">
    <property type="entry name" value="Kinesin_motor_dom_sf"/>
</dbReference>
<dbReference type="GO" id="GO:0007018">
    <property type="term" value="P:microtubule-based movement"/>
    <property type="evidence" value="ECO:0007669"/>
    <property type="project" value="InterPro"/>
</dbReference>
<dbReference type="InParanoid" id="H2ZIV0"/>
<dbReference type="STRING" id="51511.ENSCSAVP00000017516"/>
<keyword evidence="2 7" id="KW-0547">Nucleotide-binding</keyword>
<evidence type="ECO:0000256" key="1">
    <source>
        <dbReference type="ARBA" id="ARBA00004245"/>
    </source>
</evidence>
<reference evidence="10" key="2">
    <citation type="submission" date="2025-08" db="UniProtKB">
        <authorList>
            <consortium name="Ensembl"/>
        </authorList>
    </citation>
    <scope>IDENTIFICATION</scope>
</reference>
<dbReference type="Proteomes" id="UP000007875">
    <property type="component" value="Unassembled WGS sequence"/>
</dbReference>
<dbReference type="InterPro" id="IPR027640">
    <property type="entry name" value="Kinesin-like_fam"/>
</dbReference>
<protein>
    <recommendedName>
        <fullName evidence="9">Kinesin motor domain-containing protein</fullName>
    </recommendedName>
</protein>
<evidence type="ECO:0000256" key="4">
    <source>
        <dbReference type="ARBA" id="ARBA00023054"/>
    </source>
</evidence>
<reference evidence="10" key="3">
    <citation type="submission" date="2025-09" db="UniProtKB">
        <authorList>
            <consortium name="Ensembl"/>
        </authorList>
    </citation>
    <scope>IDENTIFICATION</scope>
</reference>
<evidence type="ECO:0000256" key="7">
    <source>
        <dbReference type="PROSITE-ProRule" id="PRU00283"/>
    </source>
</evidence>
<feature type="coiled-coil region" evidence="8">
    <location>
        <begin position="715"/>
        <end position="749"/>
    </location>
</feature>
<dbReference type="SMART" id="SM00129">
    <property type="entry name" value="KISc"/>
    <property type="match status" value="1"/>
</dbReference>
<keyword evidence="3 7" id="KW-0067">ATP-binding</keyword>
<proteinExistence type="inferred from homology"/>
<dbReference type="InterPro" id="IPR001752">
    <property type="entry name" value="Kinesin_motor_dom"/>
</dbReference>
<dbReference type="GO" id="GO:0000278">
    <property type="term" value="P:mitotic cell cycle"/>
    <property type="evidence" value="ECO:0007669"/>
    <property type="project" value="TreeGrafter"/>
</dbReference>
<dbReference type="PRINTS" id="PR00380">
    <property type="entry name" value="KINESINHEAVY"/>
</dbReference>
<organism evidence="10 11">
    <name type="scientific">Ciona savignyi</name>
    <name type="common">Pacific transparent sea squirt</name>
    <dbReference type="NCBI Taxonomy" id="51511"/>
    <lineage>
        <taxon>Eukaryota</taxon>
        <taxon>Metazoa</taxon>
        <taxon>Chordata</taxon>
        <taxon>Tunicata</taxon>
        <taxon>Ascidiacea</taxon>
        <taxon>Phlebobranchia</taxon>
        <taxon>Cionidae</taxon>
        <taxon>Ciona</taxon>
    </lineage>
</organism>
<evidence type="ECO:0000256" key="6">
    <source>
        <dbReference type="ARBA" id="ARBA00023212"/>
    </source>
</evidence>
<sequence>DVYEEVAEPIVQSAMQGFHGTIFAYGQTSSGKTYTMLGNTQSPGIIPLAVQDIFDMIQKVRKSCLYLFLLRVSYLEIYNENLKDLLASELVPLQIREDEFKHVRVYGLHEEMVTSPKDVMKLMAKGEKLRHMASTNMNDRSSRSHTIFKMIIESRERMDFNKTREDGTDTAVRVAQLNMVDLAGSERASQTGSEGVRLKEGCYINKSLMVLGQVINQICKDNESNSGSVFINFRDSKLTRILQPSLGGNALTVIICTVTLAVVDETDSTLRFASSAKKVKNKPTVNEVPQWMLVRKVNTFVSNFSRSLKVKLPSLLKEFRDMIVILEITKSKESMESAIEKMREDNQVMQNLVDTQNDKEEEEKLNSQLLTMDVAIGEKEKQISALEEQIKLLTDEKEQKSKEFGHLEDEISEKDERIRYLENKERNNTQKEISDAQVQIQVLETQLSEVNEKYSQLNSKYQCREPTTDSVDYGTNIDVMQVKIDELTQSLSQKNCAVENLEQTMGSLRHKTTEYREKITELERAVQGLGESNTDLMEKIDFLQKNLSEKEFQLGNVSTMCERHNKEMSEVKNRFENLSEELEQKQMECQQAQEELGVAHSKIQELDSVERGIKPDCNVSVQCETLDSSVSNALDAQEGSEDIVEGLANASDSTGNNEMLDELAAEKKLVLDLKKKVSDLEEQLGAARDRQAKVLEGCEHLSEVEQNFVTLYHQFSELSEQLKSREETNEALNQQFHDAKRDVEQMRIRLEQSIDADAAWKLEDELKALKCDLYKEKQNSEALFVRFNIVENDVDSPQQGSPEVDPDAEVVINDLKSALESKELEPKELKFGMEENKDEISHLGMIHNLKSTLESKELELEERNQLLEEMKQKLESLERNQIQESNPEFLEDLKSELESKELEIAEMKLKFESMEENINQRNDLESHLNELKSQLEEKELEIEERNRLFEEMESKLESLEEQPQQESNERSHHLEQELAQLKEELLEKELSLQLMQEKVKELQANFDSALEKEESHIASNIQLNEELANMRQRLETFATLQEEQEQVSEKLNTDYANLVEQLRLAQEDHVFAEDRLVQKEAHVTELSGEIEVLESKLASQEAMVQFLQNELTVFNEKNRVNEVLLDETKEELLEMRSEVNVLLSSVAESQEIKARHEALENELETVKNDNTSLMNEVTELKESLVKSKCEIQSLESDLKYTKTSETDALERAGLAESSIEEKQEQINDLEVKLDQAQQQVKILKDQLMEPDGDHRICEEKVSNLKEEIDILKLEHKRKINEVSALNETTKLIQEELEQVQKSLDEKTDDLHRTEEQKQIFEEELVVKTADLESSSASLEQQKRMVEALQYEISDLKCCLTDDKSELMKLLEDQENLSEVEKNFIILYQQFSQLSEEQQKLQDENENLKLKISEEQSKEVDSEVIKELEDSLAFTKLDLEEKRSKCESLTSELQLLKEELENQSKMNEAKLNELKSELEQNFTCSDKMNKLLQNLEELQENCDQKDAENKTLAEDVAHLHQASQRAQEEFQLLVEGKENEISSLKSELNCLQSEMKAS</sequence>
<evidence type="ECO:0000256" key="2">
    <source>
        <dbReference type="ARBA" id="ARBA00022741"/>
    </source>
</evidence>
<keyword evidence="4 8" id="KW-0175">Coiled coil</keyword>
<dbReference type="SUPFAM" id="SSF57997">
    <property type="entry name" value="Tropomyosin"/>
    <property type="match status" value="2"/>
</dbReference>
<dbReference type="PROSITE" id="PS50067">
    <property type="entry name" value="KINESIN_MOTOR_2"/>
    <property type="match status" value="1"/>
</dbReference>
<dbReference type="SUPFAM" id="SSF52540">
    <property type="entry name" value="P-loop containing nucleoside triphosphate hydrolases"/>
    <property type="match status" value="1"/>
</dbReference>
<dbReference type="OMA" id="YEQHETL"/>
<name>H2ZIV0_CIOSA</name>
<dbReference type="InterPro" id="IPR027417">
    <property type="entry name" value="P-loop_NTPase"/>
</dbReference>
<dbReference type="Pfam" id="PF00225">
    <property type="entry name" value="Kinesin"/>
    <property type="match status" value="1"/>
</dbReference>
<keyword evidence="6" id="KW-0963">Cytoplasm</keyword>
<feature type="coiled-coil region" evidence="8">
    <location>
        <begin position="1390"/>
        <end position="1553"/>
    </location>
</feature>
<evidence type="ECO:0000259" key="9">
    <source>
        <dbReference type="PROSITE" id="PS50067"/>
    </source>
</evidence>
<dbReference type="GO" id="GO:0003777">
    <property type="term" value="F:microtubule motor activity"/>
    <property type="evidence" value="ECO:0007669"/>
    <property type="project" value="InterPro"/>
</dbReference>
<evidence type="ECO:0000313" key="10">
    <source>
        <dbReference type="Ensembl" id="ENSCSAVP00000017516.1"/>
    </source>
</evidence>
<evidence type="ECO:0000256" key="3">
    <source>
        <dbReference type="ARBA" id="ARBA00022840"/>
    </source>
</evidence>
<feature type="coiled-coil region" evidence="8">
    <location>
        <begin position="484"/>
        <end position="602"/>
    </location>
</feature>
<dbReference type="eggNOG" id="KOG0242">
    <property type="taxonomic scope" value="Eukaryota"/>
</dbReference>
<dbReference type="HOGENOM" id="CLU_000713_1_0_1"/>
<feature type="binding site" evidence="7">
    <location>
        <begin position="26"/>
        <end position="33"/>
    </location>
    <ligand>
        <name>ATP</name>
        <dbReference type="ChEBI" id="CHEBI:30616"/>
    </ligand>
</feature>
<feature type="domain" description="Kinesin motor" evidence="9">
    <location>
        <begin position="1"/>
        <end position="279"/>
    </location>
</feature>
<evidence type="ECO:0000313" key="11">
    <source>
        <dbReference type="Proteomes" id="UP000007875"/>
    </source>
</evidence>
<dbReference type="Gene3D" id="1.10.287.1490">
    <property type="match status" value="1"/>
</dbReference>
<dbReference type="GO" id="GO:0005874">
    <property type="term" value="C:microtubule"/>
    <property type="evidence" value="ECO:0007669"/>
    <property type="project" value="TreeGrafter"/>
</dbReference>
<evidence type="ECO:0000256" key="5">
    <source>
        <dbReference type="ARBA" id="ARBA00023175"/>
    </source>
</evidence>
<feature type="coiled-coil region" evidence="8">
    <location>
        <begin position="325"/>
        <end position="460"/>
    </location>
</feature>
<evidence type="ECO:0000256" key="8">
    <source>
        <dbReference type="SAM" id="Coils"/>
    </source>
</evidence>